<keyword evidence="2" id="KW-0472">Membrane</keyword>
<organism evidence="3 4">
    <name type="scientific">Thanatephorus cucumeris (strain AG1-IB / isolate 7/3/14)</name>
    <name type="common">Lettuce bottom rot fungus</name>
    <name type="synonym">Rhizoctonia solani</name>
    <dbReference type="NCBI Taxonomy" id="1108050"/>
    <lineage>
        <taxon>Eukaryota</taxon>
        <taxon>Fungi</taxon>
        <taxon>Dikarya</taxon>
        <taxon>Basidiomycota</taxon>
        <taxon>Agaricomycotina</taxon>
        <taxon>Agaricomycetes</taxon>
        <taxon>Cantharellales</taxon>
        <taxon>Ceratobasidiaceae</taxon>
        <taxon>Rhizoctonia</taxon>
        <taxon>Rhizoctonia solani AG-1</taxon>
    </lineage>
</organism>
<feature type="compositionally biased region" description="Polar residues" evidence="1">
    <location>
        <begin position="449"/>
        <end position="469"/>
    </location>
</feature>
<feature type="region of interest" description="Disordered" evidence="1">
    <location>
        <begin position="141"/>
        <end position="215"/>
    </location>
</feature>
<feature type="region of interest" description="Disordered" evidence="1">
    <location>
        <begin position="706"/>
        <end position="754"/>
    </location>
</feature>
<feature type="compositionally biased region" description="Polar residues" evidence="1">
    <location>
        <begin position="151"/>
        <end position="185"/>
    </location>
</feature>
<evidence type="ECO:0008006" key="5">
    <source>
        <dbReference type="Google" id="ProtNLM"/>
    </source>
</evidence>
<feature type="compositionally biased region" description="Polar residues" evidence="1">
    <location>
        <begin position="508"/>
        <end position="519"/>
    </location>
</feature>
<feature type="transmembrane region" description="Helical" evidence="2">
    <location>
        <begin position="262"/>
        <end position="283"/>
    </location>
</feature>
<feature type="compositionally biased region" description="Low complexity" evidence="1">
    <location>
        <begin position="706"/>
        <end position="716"/>
    </location>
</feature>
<protein>
    <recommendedName>
        <fullName evidence="5">Transmembrane protein</fullName>
    </recommendedName>
</protein>
<feature type="compositionally biased region" description="Gly residues" evidence="1">
    <location>
        <begin position="306"/>
        <end position="326"/>
    </location>
</feature>
<evidence type="ECO:0000256" key="1">
    <source>
        <dbReference type="SAM" id="MobiDB-lite"/>
    </source>
</evidence>
<feature type="compositionally biased region" description="Low complexity" evidence="1">
    <location>
        <begin position="141"/>
        <end position="150"/>
    </location>
</feature>
<dbReference type="HOGENOM" id="CLU_369260_0_0_1"/>
<feature type="region of interest" description="Disordered" evidence="1">
    <location>
        <begin position="372"/>
        <end position="473"/>
    </location>
</feature>
<keyword evidence="2" id="KW-0812">Transmembrane</keyword>
<comment type="caution">
    <text evidence="3">The sequence shown here is derived from an EMBL/GenBank/DDBJ whole genome shotgun (WGS) entry which is preliminary data.</text>
</comment>
<evidence type="ECO:0000256" key="2">
    <source>
        <dbReference type="SAM" id="Phobius"/>
    </source>
</evidence>
<feature type="region of interest" description="Disordered" evidence="1">
    <location>
        <begin position="303"/>
        <end position="349"/>
    </location>
</feature>
<dbReference type="AlphaFoldDB" id="M5BPI6"/>
<proteinExistence type="predicted"/>
<sequence length="754" mass="77289">MTLPGETATHNTTVISTITSAPNLTQTQTITTITTVSHSQRCSTYIPELDLWLAVPCITATPTRSMCLDRDQDAWVPCTSLTRTFDTDTWSLTSEITETSSPVSVTITHPPHTFHPTFTFTETSEPTITGESTLMNEHTTTPEVHTHTPTSFSSEASLGTSEIPSPTETFHPIPSTSPTSQVSPGTSWETESSSTWETMTIGAPTSPGSTRLTDSSSRLAQSSASPVLFTSSFTVPSTAGFFFPSPSSTLTPAPDGIRSGTLAGIIVGSIIGVVGLLGIGAFIMKSLGGYGGHDIFEPRGGYQAASGGGSVGGRDGGGGGGAGSGGMSEVQNESPRRSALRSRNDAGGGWSDASWASTYAYTGVTTAAAAAAATNSSQRGRDSEANGRYADGGIRDQDTPDGPPQRYGDGGLAGPDSHYDPEVGTHPYGAHVVPGSEAQFDPYRDLPSRQDSVPTGANLTRQSALTGPETSLGLLGPTSPYQSTSVANGGHPPASLQLGQADSGVFMSGTSGQSTTSLAPSMDQPLQPPPNDIYRNSPPYTEGGGTGAGVYRSSEPLVSTDIQRPPYWESGAPVASVDSLPQHANIPRYSALVDVSNAVGTGSLPASGPGNATTVGGAPAPAPGVGAIPSIEGAPRTNGPNLASPTWNTVGVAEFGQHTIGSPSSQIDGSTYIAGSAAPDAPKGLYQALARLSTAGASPQMLDTVVSSPVSASGGSIRPPKVTGPRVRPPRSAPPRESMCRLDSRRSLPPAYEE</sequence>
<keyword evidence="2" id="KW-1133">Transmembrane helix</keyword>
<dbReference type="Proteomes" id="UP000012065">
    <property type="component" value="Unassembled WGS sequence"/>
</dbReference>
<feature type="region of interest" description="Disordered" evidence="1">
    <location>
        <begin position="508"/>
        <end position="527"/>
    </location>
</feature>
<name>M5BPI6_THACB</name>
<evidence type="ECO:0000313" key="4">
    <source>
        <dbReference type="Proteomes" id="UP000012065"/>
    </source>
</evidence>
<reference evidence="3 4" key="1">
    <citation type="journal article" date="2013" name="J. Biotechnol.">
        <title>Establishment and interpretation of the genome sequence of the phytopathogenic fungus Rhizoctonia solani AG1-IB isolate 7/3/14.</title>
        <authorList>
            <person name="Wibberg D.W."/>
            <person name="Jelonek L.J."/>
            <person name="Rupp O.R."/>
            <person name="Hennig M.H."/>
            <person name="Eikmeyer F.E."/>
            <person name="Goesmann A.G."/>
            <person name="Hartmann A.H."/>
            <person name="Borriss R.B."/>
            <person name="Grosch R.G."/>
            <person name="Puehler A.P."/>
            <person name="Schlueter A.S."/>
        </authorList>
    </citation>
    <scope>NUCLEOTIDE SEQUENCE [LARGE SCALE GENOMIC DNA]</scope>
    <source>
        <strain evidence="4">AG1-IB / isolate 7/3/14</strain>
    </source>
</reference>
<evidence type="ECO:0000313" key="3">
    <source>
        <dbReference type="EMBL" id="CCO28300.1"/>
    </source>
</evidence>
<feature type="compositionally biased region" description="Low complexity" evidence="1">
    <location>
        <begin position="186"/>
        <end position="198"/>
    </location>
</feature>
<gene>
    <name evidence="3" type="ORF">BN14_02295</name>
</gene>
<dbReference type="EMBL" id="CAOJ01003091">
    <property type="protein sequence ID" value="CCO28300.1"/>
    <property type="molecule type" value="Genomic_DNA"/>
</dbReference>
<accession>M5BPI6</accession>